<organism evidence="1">
    <name type="scientific">Medicago truncatula</name>
    <name type="common">Barrel medic</name>
    <name type="synonym">Medicago tribuloides</name>
    <dbReference type="NCBI Taxonomy" id="3880"/>
    <lineage>
        <taxon>Eukaryota</taxon>
        <taxon>Viridiplantae</taxon>
        <taxon>Streptophyta</taxon>
        <taxon>Embryophyta</taxon>
        <taxon>Tracheophyta</taxon>
        <taxon>Spermatophyta</taxon>
        <taxon>Magnoliopsida</taxon>
        <taxon>eudicotyledons</taxon>
        <taxon>Gunneridae</taxon>
        <taxon>Pentapetalae</taxon>
        <taxon>rosids</taxon>
        <taxon>fabids</taxon>
        <taxon>Fabales</taxon>
        <taxon>Fabaceae</taxon>
        <taxon>Papilionoideae</taxon>
        <taxon>50 kb inversion clade</taxon>
        <taxon>NPAAA clade</taxon>
        <taxon>Hologalegina</taxon>
        <taxon>IRL clade</taxon>
        <taxon>Trifolieae</taxon>
        <taxon>Medicago</taxon>
    </lineage>
</organism>
<name>A0A396GJ41_MEDTR</name>
<comment type="caution">
    <text evidence="1">The sequence shown here is derived from an EMBL/GenBank/DDBJ whole genome shotgun (WGS) entry which is preliminary data.</text>
</comment>
<proteinExistence type="predicted"/>
<evidence type="ECO:0000313" key="1">
    <source>
        <dbReference type="EMBL" id="RHN39604.1"/>
    </source>
</evidence>
<sequence length="72" mass="8589">MRYRFAVRDMRRILIILAIKRVPRDQTTQDHLHNRWNNNTLLLISCSHTTLDQNQDIMVCNQDLKNTVIANK</sequence>
<dbReference type="Gramene" id="rna45643">
    <property type="protein sequence ID" value="RHN39604.1"/>
    <property type="gene ID" value="gene45643"/>
</dbReference>
<dbReference type="AlphaFoldDB" id="A0A396GJ41"/>
<accession>A0A396GJ41</accession>
<reference evidence="1" key="1">
    <citation type="journal article" date="2018" name="Nat. Plants">
        <title>Whole-genome landscape of Medicago truncatula symbiotic genes.</title>
        <authorList>
            <person name="Pecrix Y."/>
            <person name="Gamas P."/>
            <person name="Carrere S."/>
        </authorList>
    </citation>
    <scope>NUCLEOTIDE SEQUENCE</scope>
    <source>
        <tissue evidence="1">Leaves</tissue>
    </source>
</reference>
<protein>
    <submittedName>
        <fullName evidence="1">Uncharacterized protein</fullName>
    </submittedName>
</protein>
<dbReference type="EMBL" id="PSQE01000008">
    <property type="protein sequence ID" value="RHN39604.1"/>
    <property type="molecule type" value="Genomic_DNA"/>
</dbReference>
<dbReference type="Proteomes" id="UP000265566">
    <property type="component" value="Chromosome 8"/>
</dbReference>
<gene>
    <name evidence="1" type="ORF">MtrunA17_Chr8g0345611</name>
</gene>